<proteinExistence type="predicted"/>
<name>A0A9W9D9Q9_9PLEO</name>
<keyword evidence="2" id="KW-1185">Reference proteome</keyword>
<evidence type="ECO:0000313" key="2">
    <source>
        <dbReference type="Proteomes" id="UP001140510"/>
    </source>
</evidence>
<dbReference type="EMBL" id="JAPEVA010000021">
    <property type="protein sequence ID" value="KAJ4407390.1"/>
    <property type="molecule type" value="Genomic_DNA"/>
</dbReference>
<organism evidence="1 2">
    <name type="scientific">Didymella pomorum</name>
    <dbReference type="NCBI Taxonomy" id="749634"/>
    <lineage>
        <taxon>Eukaryota</taxon>
        <taxon>Fungi</taxon>
        <taxon>Dikarya</taxon>
        <taxon>Ascomycota</taxon>
        <taxon>Pezizomycotina</taxon>
        <taxon>Dothideomycetes</taxon>
        <taxon>Pleosporomycetidae</taxon>
        <taxon>Pleosporales</taxon>
        <taxon>Pleosporineae</taxon>
        <taxon>Didymellaceae</taxon>
        <taxon>Didymella</taxon>
    </lineage>
</organism>
<dbReference type="AlphaFoldDB" id="A0A9W9D9Q9"/>
<accession>A0A9W9D9Q9</accession>
<gene>
    <name evidence="1" type="ORF">N0V91_003974</name>
</gene>
<reference evidence="1" key="1">
    <citation type="submission" date="2022-10" db="EMBL/GenBank/DDBJ databases">
        <title>Tapping the CABI collections for fungal endophytes: first genome assemblies for Collariella, Neodidymelliopsis, Ascochyta clinopodiicola, Didymella pomorum, Didymosphaeria variabile, Neocosmospora piperis and Neocucurbitaria cava.</title>
        <authorList>
            <person name="Hill R."/>
        </authorList>
    </citation>
    <scope>NUCLEOTIDE SEQUENCE</scope>
    <source>
        <strain evidence="1">IMI 355091</strain>
    </source>
</reference>
<dbReference type="OrthoDB" id="3766473at2759"/>
<protein>
    <submittedName>
        <fullName evidence="1">Uncharacterized protein</fullName>
    </submittedName>
</protein>
<comment type="caution">
    <text evidence="1">The sequence shown here is derived from an EMBL/GenBank/DDBJ whole genome shotgun (WGS) entry which is preliminary data.</text>
</comment>
<dbReference type="Proteomes" id="UP001140510">
    <property type="component" value="Unassembled WGS sequence"/>
</dbReference>
<sequence>MSIVESRPVPLFNSSLVKHFQFQLDNATIGALNETDKLVCDGRNFSSSFGTKATRYASSQDYDVATRFPIMDIMTFFPTVPFGRIQSIEANRVHIACLVPEVAEGSRARASVQDTLSRFNSTGGNETTGTASSVRVDMWKATAWVIGVMCVFAHQV</sequence>
<evidence type="ECO:0000313" key="1">
    <source>
        <dbReference type="EMBL" id="KAJ4407390.1"/>
    </source>
</evidence>